<evidence type="ECO:0000313" key="4">
    <source>
        <dbReference type="Proteomes" id="UP001597051"/>
    </source>
</evidence>
<dbReference type="SUPFAM" id="SSF53807">
    <property type="entry name" value="Helical backbone' metal receptor"/>
    <property type="match status" value="1"/>
</dbReference>
<protein>
    <submittedName>
        <fullName evidence="3">ABC transporter substrate-binding protein</fullName>
    </submittedName>
</protein>
<proteinExistence type="predicted"/>
<gene>
    <name evidence="3" type="ORF">ACFQ0S_06880</name>
</gene>
<dbReference type="PANTHER" id="PTHR30535">
    <property type="entry name" value="VITAMIN B12-BINDING PROTEIN"/>
    <property type="match status" value="1"/>
</dbReference>
<dbReference type="Proteomes" id="UP001597051">
    <property type="component" value="Unassembled WGS sequence"/>
</dbReference>
<dbReference type="Gene3D" id="3.40.50.1980">
    <property type="entry name" value="Nitrogenase molybdenum iron protein domain"/>
    <property type="match status" value="2"/>
</dbReference>
<dbReference type="EMBL" id="JBHTIZ010000016">
    <property type="protein sequence ID" value="MFD0984203.1"/>
    <property type="molecule type" value="Genomic_DNA"/>
</dbReference>
<dbReference type="RefSeq" id="WP_379759657.1">
    <property type="nucleotide sequence ID" value="NZ_JBHSYB010000068.1"/>
</dbReference>
<dbReference type="InterPro" id="IPR050902">
    <property type="entry name" value="ABC_Transporter_SBP"/>
</dbReference>
<dbReference type="InterPro" id="IPR002491">
    <property type="entry name" value="ABC_transptr_periplasmic_BD"/>
</dbReference>
<accession>A0ABW3J191</accession>
<dbReference type="PANTHER" id="PTHR30535:SF34">
    <property type="entry name" value="MOLYBDATE-BINDING PROTEIN MOLA"/>
    <property type="match status" value="1"/>
</dbReference>
<evidence type="ECO:0000313" key="3">
    <source>
        <dbReference type="EMBL" id="MFD0984203.1"/>
    </source>
</evidence>
<feature type="domain" description="Fe/B12 periplasmic-binding" evidence="2">
    <location>
        <begin position="96"/>
        <end position="368"/>
    </location>
</feature>
<name>A0ABW3J191_9FLAO</name>
<keyword evidence="4" id="KW-1185">Reference proteome</keyword>
<evidence type="ECO:0000259" key="2">
    <source>
        <dbReference type="PROSITE" id="PS50983"/>
    </source>
</evidence>
<feature type="signal peptide" evidence="1">
    <location>
        <begin position="1"/>
        <end position="21"/>
    </location>
</feature>
<keyword evidence="1" id="KW-0732">Signal</keyword>
<organism evidence="3 4">
    <name type="scientific">Flavobacterium myungsuense</name>
    <dbReference type="NCBI Taxonomy" id="651823"/>
    <lineage>
        <taxon>Bacteria</taxon>
        <taxon>Pseudomonadati</taxon>
        <taxon>Bacteroidota</taxon>
        <taxon>Flavobacteriia</taxon>
        <taxon>Flavobacteriales</taxon>
        <taxon>Flavobacteriaceae</taxon>
        <taxon>Flavobacterium</taxon>
    </lineage>
</organism>
<comment type="caution">
    <text evidence="3">The sequence shown here is derived from an EMBL/GenBank/DDBJ whole genome shotgun (WGS) entry which is preliminary data.</text>
</comment>
<dbReference type="PROSITE" id="PS51257">
    <property type="entry name" value="PROKAR_LIPOPROTEIN"/>
    <property type="match status" value="1"/>
</dbReference>
<feature type="chain" id="PRO_5045300057" evidence="1">
    <location>
        <begin position="22"/>
        <end position="381"/>
    </location>
</feature>
<dbReference type="PROSITE" id="PS50983">
    <property type="entry name" value="FE_B12_PBP"/>
    <property type="match status" value="1"/>
</dbReference>
<reference evidence="4" key="1">
    <citation type="journal article" date="2019" name="Int. J. Syst. Evol. Microbiol.">
        <title>The Global Catalogue of Microorganisms (GCM) 10K type strain sequencing project: providing services to taxonomists for standard genome sequencing and annotation.</title>
        <authorList>
            <consortium name="The Broad Institute Genomics Platform"/>
            <consortium name="The Broad Institute Genome Sequencing Center for Infectious Disease"/>
            <person name="Wu L."/>
            <person name="Ma J."/>
        </authorList>
    </citation>
    <scope>NUCLEOTIDE SEQUENCE [LARGE SCALE GENOMIC DNA]</scope>
    <source>
        <strain evidence="4">CECT 7649</strain>
    </source>
</reference>
<evidence type="ECO:0000256" key="1">
    <source>
        <dbReference type="SAM" id="SignalP"/>
    </source>
</evidence>
<dbReference type="Pfam" id="PF01497">
    <property type="entry name" value="Peripla_BP_2"/>
    <property type="match status" value="1"/>
</dbReference>
<sequence>MKLYFLKITLLLFSVSFIGCKQNSEVVLTDKKCKSENTIHYATGLSITNHKGFSIVIVSNPWPKTTKKFTYILKEKNGIIPDSLQQFTTIQVPIQSIVVTSTTHVPSLEMLGIENSLIGFPNLNYISSDKVRTQIEKGKVIELGNNTSLNTEKIINLQPDIIVGYGLDNNNPTLDNLQKSGLKVVLNGDWNETSPLGKAEWIKLFGALYCKQVEANKIFTTIEKEYLAATVLAKKAASKPTVLAGDIFEGKWYLPSGTSWGSLLFKEANANYLWQDSKGTGSLSLSFETVFEKAKNADFWITSGQFSTLKAMSDANTHYNQYKAFQNKKVYSFCGKKGKTGGVLYYELGPNRPDIVLKDLIKIMHPELLVGYQLYFFEKLK</sequence>